<feature type="compositionally biased region" description="Polar residues" evidence="5">
    <location>
        <begin position="46"/>
        <end position="63"/>
    </location>
</feature>
<sequence>MASNGPAQANLAPDGPNPNQVRRRQKQDGSQDAACRRLSAPLDRVSLTNPGSNPGSRHSSTISLAPLSQMASDDKMDTDTYGVSEIRDGFFDAMFLKPPSLSAEDLLEQSKDTLPAEFDKGSPLAAKYFFARQWHELQSLFRRVTTTRAGIRLFKSFTAFFIAYVLCLIPVVRERLGRYHYIMVVSVIINHPARAFGAQVDGTILTVLGTAAGLGWGTVGLLLSTSTFAAQAGYGGILALFLALFMTSIAWMRSFVIRFYQAVLCAGIAITFTTLAETSSRNIEWAKLLSYGVPWLFGQAIAFVVNCLVFPDAGARALAITLHYSFAVMQESFVIPRPRDNRLRRRLAQAFVDLSQALRDMRMDITITRFRPNDVSELRNLLQGVIRALLCIETERYILKDSEADGDIMATIDAPASGSFVNGTDSASGDADAPSQMGKQLARPMRDIISCMTEGLLRCDAALMDLSGYRRYLGPPTSVSSDVAPIQIRIKEAKATFDVVESTLLDSGDFLASPIQDSDVVRLFVFARHVREAASTIENLMAKIDAMRHVSDWPRIYLPSYPFRKAVHRTNAQVRHDRGSVAAGSYQITFAAIAHLLDKITSREHKPLPREDDEPEELDLRAQDSHATTDAMADGNATPKRKRLRYKVWRIFYQLQGFDSKYAFKVCMVTALISVPGYLDLDWWDEYQAWWAVSMSWIAMHPRVGGNLQDHVTRALLAILGAAWGGAAYAAGNGNPYVMAVFAAVYMLPMLYRFTQSSHPRSGLVGCISFTVISLGLQANGGGTSPALFATLKGIAFLVGTTAPIVVNWVLWPFVARHELRSALSSTMFFMSVIYRSVVAKYVYFQEGKEPTPEDVQRSEMLEGHLREGFVRIRQLLVLTRKEMRLRAPFEPVPYSALADSCERFFEYLIAVRQSALLYNPGYIRDNPLAASQLLGYRRDAVASILGNLYILAGALRSQRKRYLPSAAAARRRLLDKTAEVEEEMSRHAQDSDVKWHKEWSNIYSYSYNESLTGCVAQLEKLERYTKLIVGEQRFDDEFEGVSSSNGGARWQRG</sequence>
<dbReference type="EMBL" id="LFRF01000028">
    <property type="protein sequence ID" value="KND88140.1"/>
    <property type="molecule type" value="Genomic_DNA"/>
</dbReference>
<name>A0A0L0N2V8_TOLOC</name>
<dbReference type="Proteomes" id="UP000036947">
    <property type="component" value="Unassembled WGS sequence"/>
</dbReference>
<dbReference type="PANTHER" id="PTHR47804">
    <property type="entry name" value="60S RIBOSOMAL PROTEIN L19"/>
    <property type="match status" value="1"/>
</dbReference>
<dbReference type="AlphaFoldDB" id="A0A0L0N2V8"/>
<feature type="transmembrane region" description="Helical" evidence="6">
    <location>
        <begin position="787"/>
        <end position="811"/>
    </location>
</feature>
<feature type="transmembrane region" description="Helical" evidence="6">
    <location>
        <begin position="153"/>
        <end position="172"/>
    </location>
</feature>
<dbReference type="Pfam" id="PF13515">
    <property type="entry name" value="FUSC_2"/>
    <property type="match status" value="1"/>
</dbReference>
<keyword evidence="9" id="KW-1185">Reference proteome</keyword>
<dbReference type="InterPro" id="IPR049453">
    <property type="entry name" value="Memb_transporter_dom"/>
</dbReference>
<evidence type="ECO:0000313" key="9">
    <source>
        <dbReference type="Proteomes" id="UP000036947"/>
    </source>
</evidence>
<evidence type="ECO:0000259" key="7">
    <source>
        <dbReference type="Pfam" id="PF13515"/>
    </source>
</evidence>
<protein>
    <submittedName>
        <fullName evidence="8">Protein BRE4</fullName>
    </submittedName>
</protein>
<comment type="subcellular location">
    <subcellularLocation>
        <location evidence="1">Membrane</location>
        <topology evidence="1">Multi-pass membrane protein</topology>
    </subcellularLocation>
</comment>
<feature type="transmembrane region" description="Helical" evidence="6">
    <location>
        <begin position="288"/>
        <end position="311"/>
    </location>
</feature>
<evidence type="ECO:0000313" key="8">
    <source>
        <dbReference type="EMBL" id="KND88140.1"/>
    </source>
</evidence>
<organism evidence="8 9">
    <name type="scientific">Tolypocladium ophioglossoides (strain CBS 100239)</name>
    <name type="common">Snaketongue truffleclub</name>
    <name type="synonym">Elaphocordyceps ophioglossoides</name>
    <dbReference type="NCBI Taxonomy" id="1163406"/>
    <lineage>
        <taxon>Eukaryota</taxon>
        <taxon>Fungi</taxon>
        <taxon>Dikarya</taxon>
        <taxon>Ascomycota</taxon>
        <taxon>Pezizomycotina</taxon>
        <taxon>Sordariomycetes</taxon>
        <taxon>Hypocreomycetidae</taxon>
        <taxon>Hypocreales</taxon>
        <taxon>Ophiocordycipitaceae</taxon>
        <taxon>Tolypocladium</taxon>
    </lineage>
</organism>
<keyword evidence="2 6" id="KW-0812">Transmembrane</keyword>
<comment type="caution">
    <text evidence="8">The sequence shown here is derived from an EMBL/GenBank/DDBJ whole genome shotgun (WGS) entry which is preliminary data.</text>
</comment>
<evidence type="ECO:0000256" key="3">
    <source>
        <dbReference type="ARBA" id="ARBA00022989"/>
    </source>
</evidence>
<dbReference type="PANTHER" id="PTHR47804:SF3">
    <property type="entry name" value="PROTEIN BRE4"/>
    <property type="match status" value="1"/>
</dbReference>
<dbReference type="STRING" id="1163406.A0A0L0N2V8"/>
<gene>
    <name evidence="8" type="ORF">TOPH_07179</name>
</gene>
<dbReference type="InterPro" id="IPR052430">
    <property type="entry name" value="IVT-Associated"/>
</dbReference>
<evidence type="ECO:0000256" key="6">
    <source>
        <dbReference type="SAM" id="Phobius"/>
    </source>
</evidence>
<accession>A0A0L0N2V8</accession>
<feature type="transmembrane region" description="Helical" evidence="6">
    <location>
        <begin position="823"/>
        <end position="844"/>
    </location>
</feature>
<feature type="transmembrane region" description="Helical" evidence="6">
    <location>
        <begin position="203"/>
        <end position="223"/>
    </location>
</feature>
<feature type="domain" description="Integral membrane bound transporter" evidence="7">
    <location>
        <begin position="683"/>
        <end position="802"/>
    </location>
</feature>
<keyword evidence="3 6" id="KW-1133">Transmembrane helix</keyword>
<dbReference type="InterPro" id="IPR023244">
    <property type="entry name" value="Brefeldin_A-sensitivity_4"/>
</dbReference>
<evidence type="ECO:0000256" key="1">
    <source>
        <dbReference type="ARBA" id="ARBA00004141"/>
    </source>
</evidence>
<dbReference type="GO" id="GO:0016020">
    <property type="term" value="C:membrane"/>
    <property type="evidence" value="ECO:0007669"/>
    <property type="project" value="UniProtKB-SubCell"/>
</dbReference>
<keyword evidence="4 6" id="KW-0472">Membrane</keyword>
<dbReference type="PRINTS" id="PR02047">
    <property type="entry name" value="BREFELDNASP4"/>
</dbReference>
<feature type="transmembrane region" description="Helical" evidence="6">
    <location>
        <begin position="232"/>
        <end position="251"/>
    </location>
</feature>
<feature type="transmembrane region" description="Helical" evidence="6">
    <location>
        <begin position="762"/>
        <end position="781"/>
    </location>
</feature>
<reference evidence="8 9" key="1">
    <citation type="journal article" date="2015" name="BMC Genomics">
        <title>The genome of the truffle-parasite Tolypocladium ophioglossoides and the evolution of antifungal peptaibiotics.</title>
        <authorList>
            <person name="Quandt C.A."/>
            <person name="Bushley K.E."/>
            <person name="Spatafora J.W."/>
        </authorList>
    </citation>
    <scope>NUCLEOTIDE SEQUENCE [LARGE SCALE GENOMIC DNA]</scope>
    <source>
        <strain evidence="8 9">CBS 100239</strain>
    </source>
</reference>
<dbReference type="OrthoDB" id="1924968at2759"/>
<evidence type="ECO:0000256" key="5">
    <source>
        <dbReference type="SAM" id="MobiDB-lite"/>
    </source>
</evidence>
<evidence type="ECO:0000256" key="4">
    <source>
        <dbReference type="ARBA" id="ARBA00023136"/>
    </source>
</evidence>
<feature type="transmembrane region" description="Helical" evidence="6">
    <location>
        <begin position="737"/>
        <end position="755"/>
    </location>
</feature>
<feature type="region of interest" description="Disordered" evidence="5">
    <location>
        <begin position="604"/>
        <end position="638"/>
    </location>
</feature>
<evidence type="ECO:0000256" key="2">
    <source>
        <dbReference type="ARBA" id="ARBA00022692"/>
    </source>
</evidence>
<feature type="transmembrane region" description="Helical" evidence="6">
    <location>
        <begin position="257"/>
        <end position="276"/>
    </location>
</feature>
<feature type="region of interest" description="Disordered" evidence="5">
    <location>
        <begin position="1"/>
        <end position="76"/>
    </location>
</feature>
<proteinExistence type="predicted"/>